<dbReference type="PANTHER" id="PTHR24305">
    <property type="entry name" value="CYTOCHROME P450"/>
    <property type="match status" value="1"/>
</dbReference>
<feature type="transmembrane region" description="Helical" evidence="8">
    <location>
        <begin position="21"/>
        <end position="40"/>
    </location>
</feature>
<dbReference type="PROSITE" id="PS00086">
    <property type="entry name" value="CYTOCHROME_P450"/>
    <property type="match status" value="1"/>
</dbReference>
<keyword evidence="8" id="KW-1133">Transmembrane helix</keyword>
<evidence type="ECO:0000256" key="8">
    <source>
        <dbReference type="SAM" id="Phobius"/>
    </source>
</evidence>
<feature type="binding site" description="axial binding residue" evidence="6">
    <location>
        <position position="457"/>
    </location>
    <ligand>
        <name>heme</name>
        <dbReference type="ChEBI" id="CHEBI:30413"/>
    </ligand>
    <ligandPart>
        <name>Fe</name>
        <dbReference type="ChEBI" id="CHEBI:18248"/>
    </ligandPart>
</feature>
<dbReference type="SUPFAM" id="SSF48264">
    <property type="entry name" value="Cytochrome P450"/>
    <property type="match status" value="1"/>
</dbReference>
<keyword evidence="6 7" id="KW-0349">Heme</keyword>
<reference evidence="9 10" key="1">
    <citation type="journal article" date="2018" name="IMA Fungus">
        <title>IMA Genome-F 9: Draft genome sequence of Annulohypoxylon stygium, Aspergillus mulundensis, Berkeleyomyces basicola (syn. Thielaviopsis basicola), Ceratocystis smalleyi, two Cercospora beticola strains, Coleophoma cylindrospora, Fusarium fracticaudum, Phialophora cf. hyalina, and Morchella septimelata.</title>
        <authorList>
            <person name="Wingfield B.D."/>
            <person name="Bills G.F."/>
            <person name="Dong Y."/>
            <person name="Huang W."/>
            <person name="Nel W.J."/>
            <person name="Swalarsk-Parry B.S."/>
            <person name="Vaghefi N."/>
            <person name="Wilken P.M."/>
            <person name="An Z."/>
            <person name="de Beer Z.W."/>
            <person name="De Vos L."/>
            <person name="Chen L."/>
            <person name="Duong T.A."/>
            <person name="Gao Y."/>
            <person name="Hammerbacher A."/>
            <person name="Kikkert J.R."/>
            <person name="Li Y."/>
            <person name="Li H."/>
            <person name="Li K."/>
            <person name="Li Q."/>
            <person name="Liu X."/>
            <person name="Ma X."/>
            <person name="Naidoo K."/>
            <person name="Pethybridge S.J."/>
            <person name="Sun J."/>
            <person name="Steenkamp E.T."/>
            <person name="van der Nest M.A."/>
            <person name="van Wyk S."/>
            <person name="Wingfield M.J."/>
            <person name="Xiong C."/>
            <person name="Yue Q."/>
            <person name="Zhang X."/>
        </authorList>
    </citation>
    <scope>NUCLEOTIDE SEQUENCE [LARGE SCALE GENOMIC DNA]</scope>
    <source>
        <strain evidence="9 10">DSM 5745</strain>
    </source>
</reference>
<comment type="similarity">
    <text evidence="2 7">Belongs to the cytochrome P450 family.</text>
</comment>
<evidence type="ECO:0000256" key="3">
    <source>
        <dbReference type="ARBA" id="ARBA00022723"/>
    </source>
</evidence>
<keyword evidence="8" id="KW-0472">Membrane</keyword>
<keyword evidence="3 6" id="KW-0479">Metal-binding</keyword>
<evidence type="ECO:0000256" key="1">
    <source>
        <dbReference type="ARBA" id="ARBA00001971"/>
    </source>
</evidence>
<comment type="caution">
    <text evidence="9">The sequence shown here is derived from an EMBL/GenBank/DDBJ whole genome shotgun (WGS) entry which is preliminary data.</text>
</comment>
<dbReference type="InterPro" id="IPR050121">
    <property type="entry name" value="Cytochrome_P450_monoxygenase"/>
</dbReference>
<keyword evidence="5 6" id="KW-0408">Iron</keyword>
<keyword evidence="10" id="KW-1185">Reference proteome</keyword>
<dbReference type="Pfam" id="PF00067">
    <property type="entry name" value="p450"/>
    <property type="match status" value="1"/>
</dbReference>
<dbReference type="GO" id="GO:0005506">
    <property type="term" value="F:iron ion binding"/>
    <property type="evidence" value="ECO:0007669"/>
    <property type="project" value="InterPro"/>
</dbReference>
<dbReference type="InterPro" id="IPR002401">
    <property type="entry name" value="Cyt_P450_E_grp-I"/>
</dbReference>
<dbReference type="GO" id="GO:0020037">
    <property type="term" value="F:heme binding"/>
    <property type="evidence" value="ECO:0007669"/>
    <property type="project" value="InterPro"/>
</dbReference>
<name>A0A3D8T2D1_9EURO</name>
<proteinExistence type="inferred from homology"/>
<evidence type="ECO:0000256" key="6">
    <source>
        <dbReference type="PIRSR" id="PIRSR602401-1"/>
    </source>
</evidence>
<protein>
    <recommendedName>
        <fullName evidence="11">Cytochrome P450</fullName>
    </recommendedName>
</protein>
<gene>
    <name evidence="9" type="ORF">DSM5745_00012</name>
</gene>
<dbReference type="PRINTS" id="PR00385">
    <property type="entry name" value="P450"/>
</dbReference>
<dbReference type="PANTHER" id="PTHR24305:SF234">
    <property type="entry name" value="CYTOCHROME P450"/>
    <property type="match status" value="1"/>
</dbReference>
<dbReference type="GO" id="GO:0016705">
    <property type="term" value="F:oxidoreductase activity, acting on paired donors, with incorporation or reduction of molecular oxygen"/>
    <property type="evidence" value="ECO:0007669"/>
    <property type="project" value="InterPro"/>
</dbReference>
<dbReference type="Proteomes" id="UP000256690">
    <property type="component" value="Unassembled WGS sequence"/>
</dbReference>
<dbReference type="AlphaFoldDB" id="A0A3D8T2D1"/>
<dbReference type="GO" id="GO:0004497">
    <property type="term" value="F:monooxygenase activity"/>
    <property type="evidence" value="ECO:0007669"/>
    <property type="project" value="UniProtKB-KW"/>
</dbReference>
<sequence length="515" mass="57069">MLHQILFRQVVALTGAHLSPLVFAVVGCILTRAFYLLYLHPLASFPGPRRAALSTWWLYSVSRSGCADQVFEDLHRKYNTRALRISPNEIHISDSSLYQTIYSQDQTFLKHSYFYAGFGTPHTAVVETDRALHRQRRKKMSHFFSKTSVRAMHHLLYDKVDRLCTVIAGMSDKGPLNIYNAARCMTVDIISDLGFGQSFDLMGQVKEPNFEADFLQAFDLVVTTLWNRMYLPPLQFIMTVVPPSLTIGMGGPLGAMARLLMTIRGAVSTFQTARATGKSMCHKVLFDGLSDLDQDELNAEAADVLVAGADTTATTLAVAINLLTANPKPYEALKREVRQASLKSVEDFELTSLERLPYLVCTPSMACVKESLRLQTPIPGRLPRIVPDSGSGAAPLVVDGKVIPPGTVVGISASSVHHDTAIWGPDVREFKPERWLGPEARQLDKYLVSFSKGARQCLGSNLAYAELALALAMFTTRFDFTRDETMTPRDVEIFDGFVIGFRGSGPRVRVSVRDP</sequence>
<dbReference type="EMBL" id="PVWQ01000001">
    <property type="protein sequence ID" value="RDW92690.1"/>
    <property type="molecule type" value="Genomic_DNA"/>
</dbReference>
<keyword evidence="7" id="KW-0503">Monooxygenase</keyword>
<dbReference type="STRING" id="1810919.A0A3D8T2D1"/>
<dbReference type="GeneID" id="38110382"/>
<dbReference type="InterPro" id="IPR001128">
    <property type="entry name" value="Cyt_P450"/>
</dbReference>
<dbReference type="OrthoDB" id="3945418at2759"/>
<evidence type="ECO:0000256" key="5">
    <source>
        <dbReference type="ARBA" id="ARBA00023004"/>
    </source>
</evidence>
<dbReference type="InterPro" id="IPR017972">
    <property type="entry name" value="Cyt_P450_CS"/>
</dbReference>
<dbReference type="RefSeq" id="XP_026607873.1">
    <property type="nucleotide sequence ID" value="XM_026742028.1"/>
</dbReference>
<dbReference type="Gene3D" id="1.10.630.10">
    <property type="entry name" value="Cytochrome P450"/>
    <property type="match status" value="1"/>
</dbReference>
<keyword evidence="8" id="KW-0812">Transmembrane</keyword>
<dbReference type="InterPro" id="IPR036396">
    <property type="entry name" value="Cyt_P450_sf"/>
</dbReference>
<comment type="cofactor">
    <cofactor evidence="1 6">
        <name>heme</name>
        <dbReference type="ChEBI" id="CHEBI:30413"/>
    </cofactor>
</comment>
<dbReference type="CDD" id="cd11062">
    <property type="entry name" value="CYP58-like"/>
    <property type="match status" value="1"/>
</dbReference>
<organism evidence="9 10">
    <name type="scientific">Aspergillus mulundensis</name>
    <dbReference type="NCBI Taxonomy" id="1810919"/>
    <lineage>
        <taxon>Eukaryota</taxon>
        <taxon>Fungi</taxon>
        <taxon>Dikarya</taxon>
        <taxon>Ascomycota</taxon>
        <taxon>Pezizomycotina</taxon>
        <taxon>Eurotiomycetes</taxon>
        <taxon>Eurotiomycetidae</taxon>
        <taxon>Eurotiales</taxon>
        <taxon>Aspergillaceae</taxon>
        <taxon>Aspergillus</taxon>
        <taxon>Aspergillus subgen. Nidulantes</taxon>
    </lineage>
</organism>
<dbReference type="PRINTS" id="PR00463">
    <property type="entry name" value="EP450I"/>
</dbReference>
<evidence type="ECO:0000313" key="10">
    <source>
        <dbReference type="Proteomes" id="UP000256690"/>
    </source>
</evidence>
<evidence type="ECO:0000256" key="7">
    <source>
        <dbReference type="RuleBase" id="RU000461"/>
    </source>
</evidence>
<keyword evidence="4 7" id="KW-0560">Oxidoreductase</keyword>
<evidence type="ECO:0000313" key="9">
    <source>
        <dbReference type="EMBL" id="RDW92690.1"/>
    </source>
</evidence>
<dbReference type="GO" id="GO:0044550">
    <property type="term" value="P:secondary metabolite biosynthetic process"/>
    <property type="evidence" value="ECO:0007669"/>
    <property type="project" value="UniProtKB-ARBA"/>
</dbReference>
<evidence type="ECO:0000256" key="4">
    <source>
        <dbReference type="ARBA" id="ARBA00023002"/>
    </source>
</evidence>
<accession>A0A3D8T2D1</accession>
<evidence type="ECO:0000256" key="2">
    <source>
        <dbReference type="ARBA" id="ARBA00010617"/>
    </source>
</evidence>
<evidence type="ECO:0008006" key="11">
    <source>
        <dbReference type="Google" id="ProtNLM"/>
    </source>
</evidence>